<dbReference type="Proteomes" id="UP000626148">
    <property type="component" value="Unassembled WGS sequence"/>
</dbReference>
<reference evidence="1" key="1">
    <citation type="journal article" date="2014" name="Int. J. Syst. Evol. Microbiol.">
        <title>Complete genome sequence of Corynebacterium casei LMG S-19264T (=DSM 44701T), isolated from a smear-ripened cheese.</title>
        <authorList>
            <consortium name="US DOE Joint Genome Institute (JGI-PGF)"/>
            <person name="Walter F."/>
            <person name="Albersmeier A."/>
            <person name="Kalinowski J."/>
            <person name="Ruckert C."/>
        </authorList>
    </citation>
    <scope>NUCLEOTIDE SEQUENCE</scope>
    <source>
        <strain evidence="1">KCTC 22169</strain>
    </source>
</reference>
<proteinExistence type="predicted"/>
<dbReference type="AlphaFoldDB" id="A0A918K8H2"/>
<organism evidence="1 2">
    <name type="scientific">Saccharospirillum salsuginis</name>
    <dbReference type="NCBI Taxonomy" id="418750"/>
    <lineage>
        <taxon>Bacteria</taxon>
        <taxon>Pseudomonadati</taxon>
        <taxon>Pseudomonadota</taxon>
        <taxon>Gammaproteobacteria</taxon>
        <taxon>Oceanospirillales</taxon>
        <taxon>Saccharospirillaceae</taxon>
        <taxon>Saccharospirillum</taxon>
    </lineage>
</organism>
<evidence type="ECO:0000313" key="2">
    <source>
        <dbReference type="Proteomes" id="UP000626148"/>
    </source>
</evidence>
<comment type="caution">
    <text evidence="1">The sequence shown here is derived from an EMBL/GenBank/DDBJ whole genome shotgun (WGS) entry which is preliminary data.</text>
</comment>
<keyword evidence="2" id="KW-1185">Reference proteome</keyword>
<sequence>MARTEAVLQNRCSSCHTELTSDPGRLLNPAQWLRLSGDLTVLETRLTRHPRRMPPGEPLNAGELDTLLQAIQERPTPTGGG</sequence>
<evidence type="ECO:0008006" key="3">
    <source>
        <dbReference type="Google" id="ProtNLM"/>
    </source>
</evidence>
<accession>A0A918K8H2</accession>
<protein>
    <recommendedName>
        <fullName evidence="3">Cytochrome c domain-containing protein</fullName>
    </recommendedName>
</protein>
<dbReference type="EMBL" id="BMXR01000004">
    <property type="protein sequence ID" value="GGX52796.1"/>
    <property type="molecule type" value="Genomic_DNA"/>
</dbReference>
<name>A0A918K8H2_9GAMM</name>
<gene>
    <name evidence="1" type="ORF">GCM10007392_20270</name>
</gene>
<reference evidence="1" key="2">
    <citation type="submission" date="2020-09" db="EMBL/GenBank/DDBJ databases">
        <authorList>
            <person name="Sun Q."/>
            <person name="Kim S."/>
        </authorList>
    </citation>
    <scope>NUCLEOTIDE SEQUENCE</scope>
    <source>
        <strain evidence="1">KCTC 22169</strain>
    </source>
</reference>
<dbReference type="RefSeq" id="WP_189608416.1">
    <property type="nucleotide sequence ID" value="NZ_BMXR01000004.1"/>
</dbReference>
<evidence type="ECO:0000313" key="1">
    <source>
        <dbReference type="EMBL" id="GGX52796.1"/>
    </source>
</evidence>